<proteinExistence type="predicted"/>
<sequence length="228" mass="25872">MNEDWSISLKLRDWSSNQLLPSYARSIAGFDIRRFEVDIDDLRGPERSYYHERIRRTRKYPLSIDENAWPCIEGKEDLAIQQNGLLFFNLPHESLIQMASQSLCVLVAIDIPTAIAQILEVVSGVNVLPLEVVSEDQNWVMLGYDFADVINTMSALYGVFWDKDQMPTFLAKNRISLNPWGLEPEQSEAIRASLLFDEEISEHAPFAPCGVWVWGAKTPSALAAPEDL</sequence>
<keyword evidence="2" id="KW-1185">Reference proteome</keyword>
<dbReference type="STRING" id="1121448.DGI_2444"/>
<gene>
    <name evidence="1" type="ORF">DGI_2444</name>
</gene>
<reference evidence="2" key="2">
    <citation type="submission" date="2013-07" db="EMBL/GenBank/DDBJ databases">
        <authorList>
            <person name="Morais-Silva F.O."/>
            <person name="Rezende A.M."/>
            <person name="Pimentel C."/>
            <person name="Resende D.M."/>
            <person name="Santos C.I."/>
            <person name="Clemente C."/>
            <person name="de Oliveira L.M."/>
            <person name="da Silva S.M."/>
            <person name="Costa D.A."/>
            <person name="Varela-Raposo A."/>
            <person name="Horacio E.C.A."/>
            <person name="Matos M."/>
            <person name="Flores O."/>
            <person name="Ruiz J.C."/>
            <person name="Rodrigues-Pousada C."/>
        </authorList>
    </citation>
    <scope>NUCLEOTIDE SEQUENCE [LARGE SCALE GENOMIC DNA]</scope>
    <source>
        <strain evidence="2">ATCC 19364 / DSM 1382 / NCIMB 9332 / VKM B-1759</strain>
    </source>
</reference>
<organism evidence="1 2">
    <name type="scientific">Megalodesulfovibrio gigas (strain ATCC 19364 / DSM 1382 / NCIMB 9332 / VKM B-1759)</name>
    <name type="common">Desulfovibrio gigas</name>
    <dbReference type="NCBI Taxonomy" id="1121448"/>
    <lineage>
        <taxon>Bacteria</taxon>
        <taxon>Pseudomonadati</taxon>
        <taxon>Thermodesulfobacteriota</taxon>
        <taxon>Desulfovibrionia</taxon>
        <taxon>Desulfovibrionales</taxon>
        <taxon>Desulfovibrionaceae</taxon>
        <taxon>Megalodesulfovibrio</taxon>
    </lineage>
</organism>
<evidence type="ECO:0000313" key="1">
    <source>
        <dbReference type="EMBL" id="AGW14188.1"/>
    </source>
</evidence>
<name>T2GD15_MEGG1</name>
<dbReference type="AlphaFoldDB" id="T2GD15"/>
<dbReference type="HOGENOM" id="CLU_1213225_0_0_7"/>
<dbReference type="EMBL" id="CP006585">
    <property type="protein sequence ID" value="AGW14188.1"/>
    <property type="molecule type" value="Genomic_DNA"/>
</dbReference>
<evidence type="ECO:0000313" key="2">
    <source>
        <dbReference type="Proteomes" id="UP000016587"/>
    </source>
</evidence>
<dbReference type="PATRIC" id="fig|1121448.10.peg.2397"/>
<dbReference type="KEGG" id="dgg:DGI_2444"/>
<accession>T2GD15</accession>
<dbReference type="Proteomes" id="UP000016587">
    <property type="component" value="Chromosome"/>
</dbReference>
<reference evidence="1 2" key="1">
    <citation type="journal article" date="2013" name="J. Bacteriol.">
        <title>Roles of HynAB and Ech, the only two hydrogenases found in the model sulfate reducer Desulfovibrio gigas.</title>
        <authorList>
            <person name="Morais-Silva F.O."/>
            <person name="Santos C.I."/>
            <person name="Rodrigues R."/>
            <person name="Pereira I.A."/>
            <person name="Rodrigues-Pousada C."/>
        </authorList>
    </citation>
    <scope>NUCLEOTIDE SEQUENCE [LARGE SCALE GENOMIC DNA]</scope>
    <source>
        <strain evidence="2">ATCC 19364 / DSM 1382 / NCIMB 9332 / VKM B-1759</strain>
    </source>
</reference>
<protein>
    <submittedName>
        <fullName evidence="1">Uncharacterized protein</fullName>
    </submittedName>
</protein>